<protein>
    <recommendedName>
        <fullName evidence="3">HAT C-terminal dimerisation domain-containing protein</fullName>
    </recommendedName>
</protein>
<proteinExistence type="predicted"/>
<organism evidence="1 2">
    <name type="scientific">Scleroderma citrinum Foug A</name>
    <dbReference type="NCBI Taxonomy" id="1036808"/>
    <lineage>
        <taxon>Eukaryota</taxon>
        <taxon>Fungi</taxon>
        <taxon>Dikarya</taxon>
        <taxon>Basidiomycota</taxon>
        <taxon>Agaricomycotina</taxon>
        <taxon>Agaricomycetes</taxon>
        <taxon>Agaricomycetidae</taxon>
        <taxon>Boletales</taxon>
        <taxon>Sclerodermatineae</taxon>
        <taxon>Sclerodermataceae</taxon>
        <taxon>Scleroderma</taxon>
    </lineage>
</organism>
<keyword evidence="2" id="KW-1185">Reference proteome</keyword>
<dbReference type="OrthoDB" id="1607513at2759"/>
<evidence type="ECO:0000313" key="1">
    <source>
        <dbReference type="EMBL" id="KIM68663.1"/>
    </source>
</evidence>
<dbReference type="InParanoid" id="A0A0C3A4R4"/>
<accession>A0A0C3A4R4</accession>
<dbReference type="AlphaFoldDB" id="A0A0C3A4R4"/>
<reference evidence="2" key="2">
    <citation type="submission" date="2015-01" db="EMBL/GenBank/DDBJ databases">
        <title>Evolutionary Origins and Diversification of the Mycorrhizal Mutualists.</title>
        <authorList>
            <consortium name="DOE Joint Genome Institute"/>
            <consortium name="Mycorrhizal Genomics Consortium"/>
            <person name="Kohler A."/>
            <person name="Kuo A."/>
            <person name="Nagy L.G."/>
            <person name="Floudas D."/>
            <person name="Copeland A."/>
            <person name="Barry K.W."/>
            <person name="Cichocki N."/>
            <person name="Veneault-Fourrey C."/>
            <person name="LaButti K."/>
            <person name="Lindquist E.A."/>
            <person name="Lipzen A."/>
            <person name="Lundell T."/>
            <person name="Morin E."/>
            <person name="Murat C."/>
            <person name="Riley R."/>
            <person name="Ohm R."/>
            <person name="Sun H."/>
            <person name="Tunlid A."/>
            <person name="Henrissat B."/>
            <person name="Grigoriev I.V."/>
            <person name="Hibbett D.S."/>
            <person name="Martin F."/>
        </authorList>
    </citation>
    <scope>NUCLEOTIDE SEQUENCE [LARGE SCALE GENOMIC DNA]</scope>
    <source>
        <strain evidence="2">Foug A</strain>
    </source>
</reference>
<dbReference type="HOGENOM" id="CLU_155624_0_2_1"/>
<evidence type="ECO:0008006" key="3">
    <source>
        <dbReference type="Google" id="ProtNLM"/>
    </source>
</evidence>
<gene>
    <name evidence="1" type="ORF">SCLCIDRAFT_105163</name>
</gene>
<dbReference type="Proteomes" id="UP000053989">
    <property type="component" value="Unassembled WGS sequence"/>
</dbReference>
<evidence type="ECO:0000313" key="2">
    <source>
        <dbReference type="Proteomes" id="UP000053989"/>
    </source>
</evidence>
<reference evidence="1 2" key="1">
    <citation type="submission" date="2014-04" db="EMBL/GenBank/DDBJ databases">
        <authorList>
            <consortium name="DOE Joint Genome Institute"/>
            <person name="Kuo A."/>
            <person name="Kohler A."/>
            <person name="Nagy L.G."/>
            <person name="Floudas D."/>
            <person name="Copeland A."/>
            <person name="Barry K.W."/>
            <person name="Cichocki N."/>
            <person name="Veneault-Fourrey C."/>
            <person name="LaButti K."/>
            <person name="Lindquist E.A."/>
            <person name="Lipzen A."/>
            <person name="Lundell T."/>
            <person name="Morin E."/>
            <person name="Murat C."/>
            <person name="Sun H."/>
            <person name="Tunlid A."/>
            <person name="Henrissat B."/>
            <person name="Grigoriev I.V."/>
            <person name="Hibbett D.S."/>
            <person name="Martin F."/>
            <person name="Nordberg H.P."/>
            <person name="Cantor M.N."/>
            <person name="Hua S.X."/>
        </authorList>
    </citation>
    <scope>NUCLEOTIDE SEQUENCE [LARGE SCALE GENOMIC DNA]</scope>
    <source>
        <strain evidence="1 2">Foug A</strain>
    </source>
</reference>
<dbReference type="EMBL" id="KN822008">
    <property type="protein sequence ID" value="KIM68663.1"/>
    <property type="molecule type" value="Genomic_DNA"/>
</dbReference>
<sequence>ELVIEAWRQYFIVLKQDLARAEGDISFTSDLWTDENLRPFIAITAHWISKGDTAGSLKLNAGLIAFHHIPGNHTGTNLAQTILRLIDCAGVTEKGKSIPCCNIVNKLYSSSFR</sequence>
<name>A0A0C3A4R4_9AGAM</name>
<feature type="non-terminal residue" evidence="1">
    <location>
        <position position="1"/>
    </location>
</feature>